<name>A0A834W6A6_9FABA</name>
<proteinExistence type="predicted"/>
<keyword evidence="2" id="KW-1185">Reference proteome</keyword>
<dbReference type="EMBL" id="JAAIUW010000012">
    <property type="protein sequence ID" value="KAF7807441.1"/>
    <property type="molecule type" value="Genomic_DNA"/>
</dbReference>
<evidence type="ECO:0000313" key="2">
    <source>
        <dbReference type="Proteomes" id="UP000634136"/>
    </source>
</evidence>
<protein>
    <submittedName>
        <fullName evidence="1">Uncharacterized protein</fullName>
    </submittedName>
</protein>
<dbReference type="AlphaFoldDB" id="A0A834W6A6"/>
<comment type="caution">
    <text evidence="1">The sequence shown here is derived from an EMBL/GenBank/DDBJ whole genome shotgun (WGS) entry which is preliminary data.</text>
</comment>
<evidence type="ECO:0000313" key="1">
    <source>
        <dbReference type="EMBL" id="KAF7807441.1"/>
    </source>
</evidence>
<organism evidence="1 2">
    <name type="scientific">Senna tora</name>
    <dbReference type="NCBI Taxonomy" id="362788"/>
    <lineage>
        <taxon>Eukaryota</taxon>
        <taxon>Viridiplantae</taxon>
        <taxon>Streptophyta</taxon>
        <taxon>Embryophyta</taxon>
        <taxon>Tracheophyta</taxon>
        <taxon>Spermatophyta</taxon>
        <taxon>Magnoliopsida</taxon>
        <taxon>eudicotyledons</taxon>
        <taxon>Gunneridae</taxon>
        <taxon>Pentapetalae</taxon>
        <taxon>rosids</taxon>
        <taxon>fabids</taxon>
        <taxon>Fabales</taxon>
        <taxon>Fabaceae</taxon>
        <taxon>Caesalpinioideae</taxon>
        <taxon>Cassia clade</taxon>
        <taxon>Senna</taxon>
    </lineage>
</organism>
<accession>A0A834W6A6</accession>
<sequence>MRGTTDKADVFRVMGTCKLRRLANDVGSSGTSLPHTECLDHIMPRPQAFFTKAYVPLECKLHEAEMEMLKKELLVSSPLPHGQAISFKMKLRVGGSIILDKIRNFESCRNLHLREYAKPSNSAYEIVVLQTGNGFLPSVEGSPPLTLSSFLLTPDPPSIHKDNVLEEFRVCYPKVRPMLIVMLLDSLSLIRGVAVDVSSLNCCVAGG</sequence>
<gene>
    <name evidence="1" type="ORF">G2W53_039602</name>
</gene>
<dbReference type="Proteomes" id="UP000634136">
    <property type="component" value="Unassembled WGS sequence"/>
</dbReference>
<reference evidence="1" key="1">
    <citation type="submission" date="2020-09" db="EMBL/GenBank/DDBJ databases">
        <title>Genome-Enabled Discovery of Anthraquinone Biosynthesis in Senna tora.</title>
        <authorList>
            <person name="Kang S.-H."/>
            <person name="Pandey R.P."/>
            <person name="Lee C.-M."/>
            <person name="Sim J.-S."/>
            <person name="Jeong J.-T."/>
            <person name="Choi B.-S."/>
            <person name="Jung M."/>
            <person name="Ginzburg D."/>
            <person name="Zhao K."/>
            <person name="Won S.Y."/>
            <person name="Oh T.-J."/>
            <person name="Yu Y."/>
            <person name="Kim N.-H."/>
            <person name="Lee O.R."/>
            <person name="Lee T.-H."/>
            <person name="Bashyal P."/>
            <person name="Kim T.-S."/>
            <person name="Lee W.-H."/>
            <person name="Kawkins C."/>
            <person name="Kim C.-K."/>
            <person name="Kim J.S."/>
            <person name="Ahn B.O."/>
            <person name="Rhee S.Y."/>
            <person name="Sohng J.K."/>
        </authorList>
    </citation>
    <scope>NUCLEOTIDE SEQUENCE</scope>
    <source>
        <tissue evidence="1">Leaf</tissue>
    </source>
</reference>